<gene>
    <name evidence="1" type="ORF">IDH44_22545</name>
</gene>
<sequence length="176" mass="20324">MDTVYVLEAAITPDEARFQKARRRASRFVLATTLPSEWRGETMDGAALLGLYKGQIHIEMNFSFLKDPVYTDEIYLKKAEHVKVLGYLFLLALTVYRVFQRRIRQHITEQNPMHGSGGRILRKPTAAAIFQIFKYRKVVVFRMPDGTRTRQFARPLTKEEKRVLASLGLNESVYLG</sequence>
<evidence type="ECO:0000313" key="2">
    <source>
        <dbReference type="Proteomes" id="UP000621560"/>
    </source>
</evidence>
<evidence type="ECO:0008006" key="3">
    <source>
        <dbReference type="Google" id="ProtNLM"/>
    </source>
</evidence>
<dbReference type="AlphaFoldDB" id="A0A927BYB7"/>
<protein>
    <recommendedName>
        <fullName evidence="3">Transposase</fullName>
    </recommendedName>
</protein>
<dbReference type="RefSeq" id="WP_190921090.1">
    <property type="nucleotide sequence ID" value="NZ_JACXIZ010000049.1"/>
</dbReference>
<dbReference type="EMBL" id="JACXIZ010000049">
    <property type="protein sequence ID" value="MBD2847985.1"/>
    <property type="molecule type" value="Genomic_DNA"/>
</dbReference>
<proteinExistence type="predicted"/>
<keyword evidence="2" id="KW-1185">Reference proteome</keyword>
<dbReference type="Proteomes" id="UP000621560">
    <property type="component" value="Unassembled WGS sequence"/>
</dbReference>
<evidence type="ECO:0000313" key="1">
    <source>
        <dbReference type="EMBL" id="MBD2847985.1"/>
    </source>
</evidence>
<comment type="caution">
    <text evidence="1">The sequence shown here is derived from an EMBL/GenBank/DDBJ whole genome shotgun (WGS) entry which is preliminary data.</text>
</comment>
<organism evidence="1 2">
    <name type="scientific">Paenibacillus sabuli</name>
    <dbReference type="NCBI Taxonomy" id="2772509"/>
    <lineage>
        <taxon>Bacteria</taxon>
        <taxon>Bacillati</taxon>
        <taxon>Bacillota</taxon>
        <taxon>Bacilli</taxon>
        <taxon>Bacillales</taxon>
        <taxon>Paenibacillaceae</taxon>
        <taxon>Paenibacillus</taxon>
    </lineage>
</organism>
<name>A0A927BYB7_9BACL</name>
<reference evidence="1" key="1">
    <citation type="submission" date="2020-09" db="EMBL/GenBank/DDBJ databases">
        <title>A novel bacterium of genus Paenibacillus, isolated from South China Sea.</title>
        <authorList>
            <person name="Huang H."/>
            <person name="Mo K."/>
            <person name="Hu Y."/>
        </authorList>
    </citation>
    <scope>NUCLEOTIDE SEQUENCE</scope>
    <source>
        <strain evidence="1">IB182496</strain>
    </source>
</reference>
<accession>A0A927BYB7</accession>